<protein>
    <submittedName>
        <fullName evidence="3">Transcriptional regulator, ArsR family</fullName>
    </submittedName>
</protein>
<dbReference type="InterPro" id="IPR001845">
    <property type="entry name" value="HTH_ArsR_DNA-bd_dom"/>
</dbReference>
<dbReference type="Gene3D" id="1.10.10.10">
    <property type="entry name" value="Winged helix-like DNA-binding domain superfamily/Winged helix DNA-binding domain"/>
    <property type="match status" value="1"/>
</dbReference>
<dbReference type="AlphaFoldDB" id="A0A1G6GPP0"/>
<organism evidence="3 4">
    <name type="scientific">Shouchella lonarensis</name>
    <dbReference type="NCBI Taxonomy" id="1464122"/>
    <lineage>
        <taxon>Bacteria</taxon>
        <taxon>Bacillati</taxon>
        <taxon>Bacillota</taxon>
        <taxon>Bacilli</taxon>
        <taxon>Bacillales</taxon>
        <taxon>Bacillaceae</taxon>
        <taxon>Shouchella</taxon>
    </lineage>
</organism>
<reference evidence="4" key="1">
    <citation type="submission" date="2016-09" db="EMBL/GenBank/DDBJ databases">
        <authorList>
            <person name="Varghese N."/>
            <person name="Submissions S."/>
        </authorList>
    </citation>
    <scope>NUCLEOTIDE SEQUENCE [LARGE SCALE GENOMIC DNA]</scope>
    <source>
        <strain evidence="4">25nlg</strain>
    </source>
</reference>
<sequence>MYEFKKITLEQQKVISNPIRGRIVYLLYKKAMTAKQLADEMEKSPGNVHYHVKKLHKHEIITLVDEKIVNGIVEKYYRAPTRWFEVDEKELGMMDSKELGMEAYLSLTEEEKLQLKNDLTNLLDKYLCVEPENENEERTFYKFRARLFEFNEEQEKELET</sequence>
<dbReference type="InterPro" id="IPR011991">
    <property type="entry name" value="ArsR-like_HTH"/>
</dbReference>
<dbReference type="Proteomes" id="UP000242662">
    <property type="component" value="Unassembled WGS sequence"/>
</dbReference>
<dbReference type="EMBL" id="FMYM01000001">
    <property type="protein sequence ID" value="SDB83813.1"/>
    <property type="molecule type" value="Genomic_DNA"/>
</dbReference>
<keyword evidence="1" id="KW-0238">DNA-binding</keyword>
<dbReference type="GO" id="GO:0003677">
    <property type="term" value="F:DNA binding"/>
    <property type="evidence" value="ECO:0007669"/>
    <property type="project" value="UniProtKB-KW"/>
</dbReference>
<dbReference type="SMART" id="SM00418">
    <property type="entry name" value="HTH_ARSR"/>
    <property type="match status" value="1"/>
</dbReference>
<proteinExistence type="predicted"/>
<name>A0A1G6GPP0_9BACI</name>
<evidence type="ECO:0000313" key="3">
    <source>
        <dbReference type="EMBL" id="SDB83813.1"/>
    </source>
</evidence>
<evidence type="ECO:0000259" key="2">
    <source>
        <dbReference type="SMART" id="SM00418"/>
    </source>
</evidence>
<dbReference type="InterPro" id="IPR036390">
    <property type="entry name" value="WH_DNA-bd_sf"/>
</dbReference>
<dbReference type="InterPro" id="IPR036388">
    <property type="entry name" value="WH-like_DNA-bd_sf"/>
</dbReference>
<keyword evidence="4" id="KW-1185">Reference proteome</keyword>
<feature type="domain" description="HTH arsR-type" evidence="2">
    <location>
        <begin position="10"/>
        <end position="124"/>
    </location>
</feature>
<gene>
    <name evidence="3" type="ORF">SAMN05421737_101324</name>
</gene>
<dbReference type="SUPFAM" id="SSF46785">
    <property type="entry name" value="Winged helix' DNA-binding domain"/>
    <property type="match status" value="1"/>
</dbReference>
<evidence type="ECO:0000313" key="4">
    <source>
        <dbReference type="Proteomes" id="UP000242662"/>
    </source>
</evidence>
<dbReference type="CDD" id="cd00090">
    <property type="entry name" value="HTH_ARSR"/>
    <property type="match status" value="1"/>
</dbReference>
<dbReference type="RefSeq" id="WP_176763735.1">
    <property type="nucleotide sequence ID" value="NZ_FMYM01000001.1"/>
</dbReference>
<dbReference type="GO" id="GO:0003700">
    <property type="term" value="F:DNA-binding transcription factor activity"/>
    <property type="evidence" value="ECO:0007669"/>
    <property type="project" value="InterPro"/>
</dbReference>
<dbReference type="STRING" id="1464122.SAMN05421737_101324"/>
<dbReference type="Pfam" id="PF12840">
    <property type="entry name" value="HTH_20"/>
    <property type="match status" value="1"/>
</dbReference>
<accession>A0A1G6GPP0</accession>
<evidence type="ECO:0000256" key="1">
    <source>
        <dbReference type="ARBA" id="ARBA00023125"/>
    </source>
</evidence>